<comment type="caution">
    <text evidence="1">The sequence shown here is derived from an EMBL/GenBank/DDBJ whole genome shotgun (WGS) entry which is preliminary data.</text>
</comment>
<protein>
    <submittedName>
        <fullName evidence="1">Uncharacterized protein</fullName>
    </submittedName>
</protein>
<reference evidence="1 2" key="1">
    <citation type="submission" date="2020-11" db="EMBL/GenBank/DDBJ databases">
        <title>Hymenobacter sp.</title>
        <authorList>
            <person name="Kim M.K."/>
        </authorList>
    </citation>
    <scope>NUCLEOTIDE SEQUENCE [LARGE SCALE GENOMIC DNA]</scope>
    <source>
        <strain evidence="1 2">BT594</strain>
    </source>
</reference>
<sequence>MLVLPFICWGFAVELLLSLPPGPGSSPYFLVLMRTFSITPAAPRSPQPAALSLVLKDSYLKALGFVPLRTDQPVHQLAAAQPLSYVATTDVRYRHPRPAADGTVLYVYAWLHESGYLLATSAHLNREDQILAELTSNDFRQLQRHTLEFFARHGGVAALEPAQAA</sequence>
<name>A0ABS0L1Z1_9BACT</name>
<dbReference type="Proteomes" id="UP000601099">
    <property type="component" value="Unassembled WGS sequence"/>
</dbReference>
<gene>
    <name evidence="1" type="ORF">I5L79_11280</name>
</gene>
<evidence type="ECO:0000313" key="1">
    <source>
        <dbReference type="EMBL" id="MBG8554131.1"/>
    </source>
</evidence>
<proteinExistence type="predicted"/>
<accession>A0ABS0L1Z1</accession>
<evidence type="ECO:0000313" key="2">
    <source>
        <dbReference type="Proteomes" id="UP000601099"/>
    </source>
</evidence>
<organism evidence="1 2">
    <name type="scientific">Hymenobacter guriensis</name>
    <dbReference type="NCBI Taxonomy" id="2793065"/>
    <lineage>
        <taxon>Bacteria</taxon>
        <taxon>Pseudomonadati</taxon>
        <taxon>Bacteroidota</taxon>
        <taxon>Cytophagia</taxon>
        <taxon>Cytophagales</taxon>
        <taxon>Hymenobacteraceae</taxon>
        <taxon>Hymenobacter</taxon>
    </lineage>
</organism>
<dbReference type="EMBL" id="JADWYK010000006">
    <property type="protein sequence ID" value="MBG8554131.1"/>
    <property type="molecule type" value="Genomic_DNA"/>
</dbReference>
<dbReference type="RefSeq" id="WP_196955159.1">
    <property type="nucleotide sequence ID" value="NZ_JADWYK010000006.1"/>
</dbReference>
<keyword evidence="2" id="KW-1185">Reference proteome</keyword>